<name>A0ABV6JBK4_9BACL</name>
<dbReference type="SUPFAM" id="SSF51658">
    <property type="entry name" value="Xylose isomerase-like"/>
    <property type="match status" value="1"/>
</dbReference>
<proteinExistence type="predicted"/>
<dbReference type="InterPro" id="IPR013022">
    <property type="entry name" value="Xyl_isomerase-like_TIM-brl"/>
</dbReference>
<dbReference type="InterPro" id="IPR050312">
    <property type="entry name" value="IolE/XylAMocC-like"/>
</dbReference>
<dbReference type="PANTHER" id="PTHR12110:SF41">
    <property type="entry name" value="INOSOSE DEHYDRATASE"/>
    <property type="match status" value="1"/>
</dbReference>
<dbReference type="Proteomes" id="UP001589818">
    <property type="component" value="Unassembled WGS sequence"/>
</dbReference>
<dbReference type="Pfam" id="PF01261">
    <property type="entry name" value="AP_endonuc_2"/>
    <property type="match status" value="1"/>
</dbReference>
<sequence length="271" mass="30986">MTMVFGCQTYTWQMSYAKYNDRLSSILNIVGRAGFRGVEAEVCMLGRFYDDPSLLKEELLARGLELSALTLAEPWLGLRETEEEKTNADRLIQYLSHFPSAKLILVQLPGKDRSRLLERQQSAISCANTVAKRAWETAGLVCAYHPNSPTGSVFRSEEDYKVMFEGLDYRYIGYCPDSGHIARGGMDVLEVFRTQLSRIKHVHYKDFDLVSREWRTMGRGSLPHKDVTELLRRHDYDGWIMVEEESAFAEAEPDQATLENGAYVNRELIVP</sequence>
<reference evidence="2 3" key="1">
    <citation type="submission" date="2024-09" db="EMBL/GenBank/DDBJ databases">
        <authorList>
            <person name="Sun Q."/>
            <person name="Mori K."/>
        </authorList>
    </citation>
    <scope>NUCLEOTIDE SEQUENCE [LARGE SCALE GENOMIC DNA]</scope>
    <source>
        <strain evidence="2 3">CCM 4839</strain>
    </source>
</reference>
<dbReference type="Gene3D" id="3.20.20.150">
    <property type="entry name" value="Divalent-metal-dependent TIM barrel enzymes"/>
    <property type="match status" value="1"/>
</dbReference>
<evidence type="ECO:0000259" key="1">
    <source>
        <dbReference type="Pfam" id="PF01261"/>
    </source>
</evidence>
<dbReference type="PANTHER" id="PTHR12110">
    <property type="entry name" value="HYDROXYPYRUVATE ISOMERASE"/>
    <property type="match status" value="1"/>
</dbReference>
<evidence type="ECO:0000313" key="2">
    <source>
        <dbReference type="EMBL" id="MFC0393267.1"/>
    </source>
</evidence>
<protein>
    <submittedName>
        <fullName evidence="2">Sugar phosphate isomerase/epimerase family protein</fullName>
    </submittedName>
</protein>
<keyword evidence="2" id="KW-0413">Isomerase</keyword>
<accession>A0ABV6JBK4</accession>
<keyword evidence="3" id="KW-1185">Reference proteome</keyword>
<dbReference type="EMBL" id="JBHLVF010000031">
    <property type="protein sequence ID" value="MFC0393267.1"/>
    <property type="molecule type" value="Genomic_DNA"/>
</dbReference>
<dbReference type="InterPro" id="IPR036237">
    <property type="entry name" value="Xyl_isomerase-like_sf"/>
</dbReference>
<dbReference type="RefSeq" id="WP_204817781.1">
    <property type="nucleotide sequence ID" value="NZ_JANHOF010000002.1"/>
</dbReference>
<comment type="caution">
    <text evidence="2">The sequence shown here is derived from an EMBL/GenBank/DDBJ whole genome shotgun (WGS) entry which is preliminary data.</text>
</comment>
<organism evidence="2 3">
    <name type="scientific">Paenibacillus mendelii</name>
    <dbReference type="NCBI Taxonomy" id="206163"/>
    <lineage>
        <taxon>Bacteria</taxon>
        <taxon>Bacillati</taxon>
        <taxon>Bacillota</taxon>
        <taxon>Bacilli</taxon>
        <taxon>Bacillales</taxon>
        <taxon>Paenibacillaceae</taxon>
        <taxon>Paenibacillus</taxon>
    </lineage>
</organism>
<gene>
    <name evidence="2" type="ORF">ACFFJ8_18025</name>
</gene>
<dbReference type="GO" id="GO:0016853">
    <property type="term" value="F:isomerase activity"/>
    <property type="evidence" value="ECO:0007669"/>
    <property type="project" value="UniProtKB-KW"/>
</dbReference>
<evidence type="ECO:0000313" key="3">
    <source>
        <dbReference type="Proteomes" id="UP001589818"/>
    </source>
</evidence>
<feature type="domain" description="Xylose isomerase-like TIM barrel" evidence="1">
    <location>
        <begin position="32"/>
        <end position="247"/>
    </location>
</feature>